<evidence type="ECO:0000256" key="5">
    <source>
        <dbReference type="ARBA" id="ARBA00022670"/>
    </source>
</evidence>
<sequence>MADENDPTEPEDLPPTEPPAEGGESSVPEERTVADAEPDLPADEHQLFEETTAADTPEPVEASPEREPELASQPYSEPEFFTAAPEEPAPVEETESYPEREAVAEPSEEPAPVGEAGPYEEPAIAARDEEPEAIAEPDAPIAASPVAEPTDLPPHYFRAAGDPDEGEAEAPPSQWGRIKARIEETRRDIWAAIEPGWVKFWGVTNTIGAEIWRRIRGVKRPRNIREAAVWSGYAAGGFVALIIGFFFFVTWGMPSTDDLWEARQGQSITFLDRNGNVILREGAQNAPPVDIASLPPYVAQAFIAIEDRRFYDHFGVDFGGMMRAGAENFRAGRVVQGGSTITQQLAKNLFLTNERSWRRKFQEIAMAIWLETRFTKDEILALYLSRVYFGAGAYGVEAAAERYFDRPARELTLLQSAMIAGLVKAPSRLNPARQDIAAARDRATTVLNEMVSMGFISASESEAALQEELVISRRNPAGVLSYYRDWIDPLLNDVIGQQRDDFIIETTIDIAAQRSAAESIETVLAEQGEERRVSQSAALVMDDTGGVRAMVGGRDYDVSQFNRATQARRQPGSSFKFFIYLAAMENGLTPWSVREDAPITISIEGQPDWTPGNYTNEFNGPVSLNSAFANSFNMVAIRVANEVGGQKVIDVARRLGVRSPLHNYHSLALGAQEMTLLEMTQAYGAMAADGFNVEAHGVTRIRRANSNETMWSWRQENRSRVIEERPMRYMNMMMSRVVQAGTGTRARMTTHQIGGKTGTGNDYRDAWFIGFTPGMVGGVWVGNDNFTETARVTGGSLPADIWARFMPVALRNTPSRPLEMPGEGDYDLGIAAVEMPELTAVGAPIGATIGAEAAPAPPDDQDRSLDFGPEG</sequence>
<evidence type="ECO:0000256" key="1">
    <source>
        <dbReference type="ARBA" id="ARBA00004752"/>
    </source>
</evidence>
<dbReference type="InterPro" id="IPR023346">
    <property type="entry name" value="Lysozyme-like_dom_sf"/>
</dbReference>
<evidence type="ECO:0000313" key="19">
    <source>
        <dbReference type="EMBL" id="QGZ95386.1"/>
    </source>
</evidence>
<feature type="transmembrane region" description="Helical" evidence="16">
    <location>
        <begin position="227"/>
        <end position="253"/>
    </location>
</feature>
<accession>A0A6I6MPT7</accession>
<keyword evidence="11" id="KW-0511">Multifunctional enzyme</keyword>
<organism evidence="19 20">
    <name type="scientific">Terricaulis silvestris</name>
    <dbReference type="NCBI Taxonomy" id="2686094"/>
    <lineage>
        <taxon>Bacteria</taxon>
        <taxon>Pseudomonadati</taxon>
        <taxon>Pseudomonadota</taxon>
        <taxon>Alphaproteobacteria</taxon>
        <taxon>Caulobacterales</taxon>
        <taxon>Caulobacteraceae</taxon>
        <taxon>Terricaulis</taxon>
    </lineage>
</organism>
<dbReference type="GO" id="GO:0030288">
    <property type="term" value="C:outer membrane-bounded periplasmic space"/>
    <property type="evidence" value="ECO:0007669"/>
    <property type="project" value="TreeGrafter"/>
</dbReference>
<dbReference type="SUPFAM" id="SSF53955">
    <property type="entry name" value="Lysozyme-like"/>
    <property type="match status" value="1"/>
</dbReference>
<dbReference type="EMBL" id="CP047045">
    <property type="protein sequence ID" value="QGZ95386.1"/>
    <property type="molecule type" value="Genomic_DNA"/>
</dbReference>
<keyword evidence="16" id="KW-0472">Membrane</keyword>
<evidence type="ECO:0000256" key="10">
    <source>
        <dbReference type="ARBA" id="ARBA00022984"/>
    </source>
</evidence>
<dbReference type="GO" id="GO:0008360">
    <property type="term" value="P:regulation of cell shape"/>
    <property type="evidence" value="ECO:0007669"/>
    <property type="project" value="UniProtKB-KW"/>
</dbReference>
<dbReference type="Gene3D" id="3.40.710.10">
    <property type="entry name" value="DD-peptidase/beta-lactamase superfamily"/>
    <property type="match status" value="1"/>
</dbReference>
<dbReference type="GO" id="GO:0009002">
    <property type="term" value="F:serine-type D-Ala-D-Ala carboxypeptidase activity"/>
    <property type="evidence" value="ECO:0007669"/>
    <property type="project" value="UniProtKB-EC"/>
</dbReference>
<evidence type="ECO:0000256" key="4">
    <source>
        <dbReference type="ARBA" id="ARBA00022645"/>
    </source>
</evidence>
<dbReference type="GO" id="GO:0009252">
    <property type="term" value="P:peptidoglycan biosynthetic process"/>
    <property type="evidence" value="ECO:0007669"/>
    <property type="project" value="UniProtKB-UniPathway"/>
</dbReference>
<dbReference type="InterPro" id="IPR036950">
    <property type="entry name" value="PBP_transglycosylase"/>
</dbReference>
<dbReference type="RefSeq" id="WP_158766249.1">
    <property type="nucleotide sequence ID" value="NZ_CP047045.1"/>
</dbReference>
<feature type="compositionally biased region" description="Low complexity" evidence="15">
    <location>
        <begin position="77"/>
        <end position="86"/>
    </location>
</feature>
<dbReference type="UniPathway" id="UPA00219"/>
<feature type="region of interest" description="Disordered" evidence="15">
    <location>
        <begin position="849"/>
        <end position="871"/>
    </location>
</feature>
<evidence type="ECO:0000259" key="18">
    <source>
        <dbReference type="Pfam" id="PF00912"/>
    </source>
</evidence>
<dbReference type="PANTHER" id="PTHR32282:SF33">
    <property type="entry name" value="PEPTIDOGLYCAN GLYCOSYLTRANSFERASE"/>
    <property type="match status" value="1"/>
</dbReference>
<evidence type="ECO:0000256" key="15">
    <source>
        <dbReference type="SAM" id="MobiDB-lite"/>
    </source>
</evidence>
<evidence type="ECO:0000313" key="20">
    <source>
        <dbReference type="Proteomes" id="UP000431269"/>
    </source>
</evidence>
<dbReference type="Proteomes" id="UP000431269">
    <property type="component" value="Chromosome"/>
</dbReference>
<dbReference type="InterPro" id="IPR001264">
    <property type="entry name" value="Glyco_trans_51"/>
</dbReference>
<keyword evidence="4" id="KW-0121">Carboxypeptidase</keyword>
<comment type="catalytic activity">
    <reaction evidence="14">
        <text>[GlcNAc-(1-&gt;4)-Mur2Ac(oyl-L-Ala-gamma-D-Glu-L-Lys-D-Ala-D-Ala)](n)-di-trans,octa-cis-undecaprenyl diphosphate + beta-D-GlcNAc-(1-&gt;4)-Mur2Ac(oyl-L-Ala-gamma-D-Glu-L-Lys-D-Ala-D-Ala)-di-trans,octa-cis-undecaprenyl diphosphate = [GlcNAc-(1-&gt;4)-Mur2Ac(oyl-L-Ala-gamma-D-Glu-L-Lys-D-Ala-D-Ala)](n+1)-di-trans,octa-cis-undecaprenyl diphosphate + di-trans,octa-cis-undecaprenyl diphosphate + H(+)</text>
        <dbReference type="Rhea" id="RHEA:23708"/>
        <dbReference type="Rhea" id="RHEA-COMP:9602"/>
        <dbReference type="Rhea" id="RHEA-COMP:9603"/>
        <dbReference type="ChEBI" id="CHEBI:15378"/>
        <dbReference type="ChEBI" id="CHEBI:58405"/>
        <dbReference type="ChEBI" id="CHEBI:60033"/>
        <dbReference type="ChEBI" id="CHEBI:78435"/>
        <dbReference type="EC" id="2.4.99.28"/>
    </reaction>
</comment>
<evidence type="ECO:0000256" key="13">
    <source>
        <dbReference type="ARBA" id="ARBA00034000"/>
    </source>
</evidence>
<evidence type="ECO:0000256" key="7">
    <source>
        <dbReference type="ARBA" id="ARBA00022679"/>
    </source>
</evidence>
<gene>
    <name evidence="19" type="primary">pbpD_2</name>
    <name evidence="19" type="ORF">DSM104635_02235</name>
</gene>
<dbReference type="Pfam" id="PF00905">
    <property type="entry name" value="Transpeptidase"/>
    <property type="match status" value="1"/>
</dbReference>
<evidence type="ECO:0000256" key="6">
    <source>
        <dbReference type="ARBA" id="ARBA00022676"/>
    </source>
</evidence>
<dbReference type="GO" id="GO:0071555">
    <property type="term" value="P:cell wall organization"/>
    <property type="evidence" value="ECO:0007669"/>
    <property type="project" value="UniProtKB-KW"/>
</dbReference>
<feature type="compositionally biased region" description="Acidic residues" evidence="15">
    <location>
        <begin position="1"/>
        <end position="14"/>
    </location>
</feature>
<dbReference type="Gene3D" id="1.10.3810.10">
    <property type="entry name" value="Biosynthetic peptidoglycan transglycosylase-like"/>
    <property type="match status" value="1"/>
</dbReference>
<evidence type="ECO:0000256" key="8">
    <source>
        <dbReference type="ARBA" id="ARBA00022801"/>
    </source>
</evidence>
<dbReference type="AlphaFoldDB" id="A0A6I6MPT7"/>
<keyword evidence="7" id="KW-0808">Transferase</keyword>
<dbReference type="KEGG" id="tsv:DSM104635_02235"/>
<keyword evidence="20" id="KW-1185">Reference proteome</keyword>
<comment type="similarity">
    <text evidence="3">In the N-terminal section; belongs to the glycosyltransferase 51 family.</text>
</comment>
<feature type="region of interest" description="Disordered" evidence="15">
    <location>
        <begin position="1"/>
        <end position="118"/>
    </location>
</feature>
<evidence type="ECO:0000256" key="2">
    <source>
        <dbReference type="ARBA" id="ARBA00007090"/>
    </source>
</evidence>
<keyword evidence="16" id="KW-1133">Transmembrane helix</keyword>
<dbReference type="SUPFAM" id="SSF56601">
    <property type="entry name" value="beta-lactamase/transpeptidase-like"/>
    <property type="match status" value="1"/>
</dbReference>
<evidence type="ECO:0000256" key="16">
    <source>
        <dbReference type="SAM" id="Phobius"/>
    </source>
</evidence>
<dbReference type="GO" id="GO:0008955">
    <property type="term" value="F:peptidoglycan glycosyltransferase activity"/>
    <property type="evidence" value="ECO:0007669"/>
    <property type="project" value="UniProtKB-EC"/>
</dbReference>
<feature type="domain" description="Glycosyl transferase family 51" evidence="18">
    <location>
        <begin position="278"/>
        <end position="450"/>
    </location>
</feature>
<keyword evidence="16" id="KW-0812">Transmembrane</keyword>
<dbReference type="Pfam" id="PF00912">
    <property type="entry name" value="Transgly"/>
    <property type="match status" value="1"/>
</dbReference>
<feature type="region of interest" description="Disordered" evidence="15">
    <location>
        <begin position="143"/>
        <end position="176"/>
    </location>
</feature>
<keyword evidence="9" id="KW-0133">Cell shape</keyword>
<dbReference type="GO" id="GO:0008658">
    <property type="term" value="F:penicillin binding"/>
    <property type="evidence" value="ECO:0007669"/>
    <property type="project" value="InterPro"/>
</dbReference>
<proteinExistence type="inferred from homology"/>
<keyword evidence="10" id="KW-0573">Peptidoglycan synthesis</keyword>
<dbReference type="InterPro" id="IPR012338">
    <property type="entry name" value="Beta-lactam/transpept-like"/>
</dbReference>
<evidence type="ECO:0000256" key="12">
    <source>
        <dbReference type="ARBA" id="ARBA00023316"/>
    </source>
</evidence>
<dbReference type="PANTHER" id="PTHR32282">
    <property type="entry name" value="BINDING PROTEIN TRANSPEPTIDASE, PUTATIVE-RELATED"/>
    <property type="match status" value="1"/>
</dbReference>
<comment type="catalytic activity">
    <reaction evidence="13">
        <text>Preferential cleavage: (Ac)2-L-Lys-D-Ala-|-D-Ala. Also transpeptidation of peptidyl-alanyl moieties that are N-acyl substituents of D-alanine.</text>
        <dbReference type="EC" id="3.4.16.4"/>
    </reaction>
</comment>
<dbReference type="InterPro" id="IPR001460">
    <property type="entry name" value="PCN-bd_Tpept"/>
</dbReference>
<dbReference type="GO" id="GO:0006508">
    <property type="term" value="P:proteolysis"/>
    <property type="evidence" value="ECO:0007669"/>
    <property type="project" value="UniProtKB-KW"/>
</dbReference>
<dbReference type="NCBIfam" id="TIGR02074">
    <property type="entry name" value="PBP_1a_fam"/>
    <property type="match status" value="1"/>
</dbReference>
<keyword evidence="5" id="KW-0645">Protease</keyword>
<evidence type="ECO:0000259" key="17">
    <source>
        <dbReference type="Pfam" id="PF00905"/>
    </source>
</evidence>
<evidence type="ECO:0000256" key="11">
    <source>
        <dbReference type="ARBA" id="ARBA00023268"/>
    </source>
</evidence>
<protein>
    <submittedName>
        <fullName evidence="19">Penicillin-binding protein 4</fullName>
    </submittedName>
</protein>
<dbReference type="InterPro" id="IPR050396">
    <property type="entry name" value="Glycosyltr_51/Transpeptidase"/>
</dbReference>
<evidence type="ECO:0000256" key="9">
    <source>
        <dbReference type="ARBA" id="ARBA00022960"/>
    </source>
</evidence>
<name>A0A6I6MPT7_9CAUL</name>
<evidence type="ECO:0000256" key="3">
    <source>
        <dbReference type="ARBA" id="ARBA00007739"/>
    </source>
</evidence>
<reference evidence="20" key="1">
    <citation type="submission" date="2019-12" db="EMBL/GenBank/DDBJ databases">
        <title>Complete genome of Terracaulis silvestris 0127_4.</title>
        <authorList>
            <person name="Vieira S."/>
            <person name="Riedel T."/>
            <person name="Sproer C."/>
            <person name="Pascual J."/>
            <person name="Boedeker C."/>
            <person name="Overmann J."/>
        </authorList>
    </citation>
    <scope>NUCLEOTIDE SEQUENCE [LARGE SCALE GENOMIC DNA]</scope>
    <source>
        <strain evidence="20">0127_4</strain>
    </source>
</reference>
<keyword evidence="12" id="KW-0961">Cell wall biogenesis/degradation</keyword>
<feature type="domain" description="Penicillin-binding protein transpeptidase" evidence="17">
    <location>
        <begin position="538"/>
        <end position="800"/>
    </location>
</feature>
<comment type="pathway">
    <text evidence="1">Cell wall biogenesis; peptidoglycan biosynthesis.</text>
</comment>
<evidence type="ECO:0000256" key="14">
    <source>
        <dbReference type="ARBA" id="ARBA00049902"/>
    </source>
</evidence>
<comment type="similarity">
    <text evidence="2">In the C-terminal section; belongs to the transpeptidase family.</text>
</comment>
<keyword evidence="8" id="KW-0378">Hydrolase</keyword>
<dbReference type="FunFam" id="1.10.3810.10:FF:000001">
    <property type="entry name" value="Penicillin-binding protein 1A"/>
    <property type="match status" value="1"/>
</dbReference>
<keyword evidence="6" id="KW-0328">Glycosyltransferase</keyword>